<sequence length="413" mass="46024">MGLKEQDNSQYTTYDCFFSNFIHPSVYINNNAITEPINLTKCTFINFNISSNEAAGAVYITAGINLSTSFIIGEKLYCGIIEKDVGIYGQFESIDSVNLNFTCLIDSGKGNVGTKGMNYLISKQVNYDNVNVTNIKSGYRSLYFSTYRGTFIGSTLIYCNFCNLTGGSMITSYISHNFQYCNLIDNTGAITSNQQRRYEFRNCNLVAPDNMRAHSIENSDNHAIGCYINEVFYNRINGGIEIINSQNTSVEFTFVVFDPNQFKTAPPVTPHITPFLTNEITPRQTPFVTNDATPALTPFITIDKTPFQTPILTNAITPHQTPFITNEITPVLTPIGTEAITPNYTPQLTPFSTIEKTPHITPFMTEETTPYKTPYQTASATAAPVITEPINGPYLGANGNYGHLKRQYRYSVH</sequence>
<dbReference type="PANTHER" id="PTHR46155:SF1">
    <property type="entry name" value="BIFUNCTIONAL INHIBITOR_LIPID-TRANSFER PROTEIN_SEED STORAGE 2S ALBUMIN SUPERFAMILY PROTEIN"/>
    <property type="match status" value="1"/>
</dbReference>
<proteinExistence type="predicted"/>
<organism evidence="1 2">
    <name type="scientific">Trichomonas vaginalis (strain ATCC PRA-98 / G3)</name>
    <dbReference type="NCBI Taxonomy" id="412133"/>
    <lineage>
        <taxon>Eukaryota</taxon>
        <taxon>Metamonada</taxon>
        <taxon>Parabasalia</taxon>
        <taxon>Trichomonadida</taxon>
        <taxon>Trichomonadidae</taxon>
        <taxon>Trichomonas</taxon>
    </lineage>
</organism>
<keyword evidence="2" id="KW-1185">Reference proteome</keyword>
<evidence type="ECO:0000313" key="1">
    <source>
        <dbReference type="EMBL" id="EAY10108.1"/>
    </source>
</evidence>
<dbReference type="PANTHER" id="PTHR46155">
    <property type="entry name" value="BIFUNCTIONAL INHIBITOR/LIPID-TRANSFER PROTEIN/SEED STORAGE 2S ALBUMIN SUPERFAMILY PROTEIN"/>
    <property type="match status" value="1"/>
</dbReference>
<dbReference type="Proteomes" id="UP000001542">
    <property type="component" value="Unassembled WGS sequence"/>
</dbReference>
<dbReference type="VEuPathDB" id="TrichDB:TVAG_274710"/>
<gene>
    <name evidence="1" type="ORF">TVAG_274710</name>
</gene>
<dbReference type="KEGG" id="tva:4768039"/>
<dbReference type="AlphaFoldDB" id="A2EB62"/>
<dbReference type="VEuPathDB" id="TrichDB:TVAGG3_0354260"/>
<evidence type="ECO:0000313" key="2">
    <source>
        <dbReference type="Proteomes" id="UP000001542"/>
    </source>
</evidence>
<dbReference type="InParanoid" id="A2EB62"/>
<dbReference type="RefSeq" id="XP_001322331.1">
    <property type="nucleotide sequence ID" value="XM_001322296.1"/>
</dbReference>
<reference evidence="1" key="1">
    <citation type="submission" date="2006-10" db="EMBL/GenBank/DDBJ databases">
        <authorList>
            <person name="Amadeo P."/>
            <person name="Zhao Q."/>
            <person name="Wortman J."/>
            <person name="Fraser-Liggett C."/>
            <person name="Carlton J."/>
        </authorList>
    </citation>
    <scope>NUCLEOTIDE SEQUENCE</scope>
    <source>
        <strain evidence="1">G3</strain>
    </source>
</reference>
<reference evidence="1" key="2">
    <citation type="journal article" date="2007" name="Science">
        <title>Draft genome sequence of the sexually transmitted pathogen Trichomonas vaginalis.</title>
        <authorList>
            <person name="Carlton J.M."/>
            <person name="Hirt R.P."/>
            <person name="Silva J.C."/>
            <person name="Delcher A.L."/>
            <person name="Schatz M."/>
            <person name="Zhao Q."/>
            <person name="Wortman J.R."/>
            <person name="Bidwell S.L."/>
            <person name="Alsmark U.C.M."/>
            <person name="Besteiro S."/>
            <person name="Sicheritz-Ponten T."/>
            <person name="Noel C.J."/>
            <person name="Dacks J.B."/>
            <person name="Foster P.G."/>
            <person name="Simillion C."/>
            <person name="Van de Peer Y."/>
            <person name="Miranda-Saavedra D."/>
            <person name="Barton G.J."/>
            <person name="Westrop G.D."/>
            <person name="Mueller S."/>
            <person name="Dessi D."/>
            <person name="Fiori P.L."/>
            <person name="Ren Q."/>
            <person name="Paulsen I."/>
            <person name="Zhang H."/>
            <person name="Bastida-Corcuera F.D."/>
            <person name="Simoes-Barbosa A."/>
            <person name="Brown M.T."/>
            <person name="Hayes R.D."/>
            <person name="Mukherjee M."/>
            <person name="Okumura C.Y."/>
            <person name="Schneider R."/>
            <person name="Smith A.J."/>
            <person name="Vanacova S."/>
            <person name="Villalvazo M."/>
            <person name="Haas B.J."/>
            <person name="Pertea M."/>
            <person name="Feldblyum T.V."/>
            <person name="Utterback T.R."/>
            <person name="Shu C.L."/>
            <person name="Osoegawa K."/>
            <person name="de Jong P.J."/>
            <person name="Hrdy I."/>
            <person name="Horvathova L."/>
            <person name="Zubacova Z."/>
            <person name="Dolezal P."/>
            <person name="Malik S.B."/>
            <person name="Logsdon J.M. Jr."/>
            <person name="Henze K."/>
            <person name="Gupta A."/>
            <person name="Wang C.C."/>
            <person name="Dunne R.L."/>
            <person name="Upcroft J.A."/>
            <person name="Upcroft P."/>
            <person name="White O."/>
            <person name="Salzberg S.L."/>
            <person name="Tang P."/>
            <person name="Chiu C.-H."/>
            <person name="Lee Y.-S."/>
            <person name="Embley T.M."/>
            <person name="Coombs G.H."/>
            <person name="Mottram J.C."/>
            <person name="Tachezy J."/>
            <person name="Fraser-Liggett C.M."/>
            <person name="Johnson P.J."/>
        </authorList>
    </citation>
    <scope>NUCLEOTIDE SEQUENCE [LARGE SCALE GENOMIC DNA]</scope>
    <source>
        <strain evidence="1">G3</strain>
    </source>
</reference>
<protein>
    <submittedName>
        <fullName evidence="1">Uncharacterized protein</fullName>
    </submittedName>
</protein>
<name>A2EB62_TRIV3</name>
<dbReference type="EMBL" id="DS113344">
    <property type="protein sequence ID" value="EAY10108.1"/>
    <property type="molecule type" value="Genomic_DNA"/>
</dbReference>
<accession>A2EB62</accession>